<reference evidence="4 5" key="1">
    <citation type="submission" date="2021-03" db="EMBL/GenBank/DDBJ databases">
        <authorList>
            <person name="King G.J."/>
            <person name="Bancroft I."/>
            <person name="Baten A."/>
            <person name="Bloomfield J."/>
            <person name="Borpatragohain P."/>
            <person name="He Z."/>
            <person name="Irish N."/>
            <person name="Irwin J."/>
            <person name="Liu K."/>
            <person name="Mauleon R.P."/>
            <person name="Moore J."/>
            <person name="Morris R."/>
            <person name="Ostergaard L."/>
            <person name="Wang B."/>
            <person name="Wells R."/>
        </authorList>
    </citation>
    <scope>NUCLEOTIDE SEQUENCE [LARGE SCALE GENOMIC DNA]</scope>
    <source>
        <strain evidence="4">R-o-18</strain>
        <tissue evidence="4">Leaf</tissue>
    </source>
</reference>
<feature type="compositionally biased region" description="Basic and acidic residues" evidence="2">
    <location>
        <begin position="338"/>
        <end position="348"/>
    </location>
</feature>
<proteinExistence type="inferred from homology"/>
<evidence type="ECO:0000313" key="4">
    <source>
        <dbReference type="EMBL" id="KAG5402068.1"/>
    </source>
</evidence>
<feature type="compositionally biased region" description="Polar residues" evidence="2">
    <location>
        <begin position="46"/>
        <end position="57"/>
    </location>
</feature>
<feature type="region of interest" description="Disordered" evidence="2">
    <location>
        <begin position="329"/>
        <end position="348"/>
    </location>
</feature>
<gene>
    <name evidence="4" type="primary">A04p033510.1_BraROA</name>
    <name evidence="4" type="ORF">IGI04_016675</name>
</gene>
<keyword evidence="5" id="KW-1185">Reference proteome</keyword>
<evidence type="ECO:0000256" key="1">
    <source>
        <dbReference type="ARBA" id="ARBA00010820"/>
    </source>
</evidence>
<sequence length="465" mass="52713">MVLGKRTREHSTDSNEKPISSSPLRKMQQDDVSGVESMLRRRKQPKTTPVSSPSNNKMAWTKDDELIILGSIVDYEKETKLSHRSDWDAFYGYVKDFIEADFSKKQLTDKIRNLNKRFLGNKARCSDEEGPSFTDTEDDIIFKLSVIIWDSTNETGCDSDENVDRQAKVVPCVGENMDQGKVDAPCVEHEKVSESNMDQAKDVPCVEHERVDENIEQAKDVPYVEHERVDVDENVEQAKDVPCVEHEPVDENMDQAKDLPCVEDERVDENVDQGKVLDLDKDAPCVEHEPTNENMDLDQEKDVPCVEHELVNENMDPEEVEMAVPCAEDGPLSNVSIETDKGEKEKSEEEFVAMKDALTDKENNEEDGVDEFCAMKDALADKDKSEEDSADEYCALKDALEATTFFQSLGKYQQKVLLQNLKNLRGPRRKELADELNVLIDEEMKLCAKKLSLSAKLASAWEESC</sequence>
<evidence type="ECO:0000256" key="2">
    <source>
        <dbReference type="SAM" id="MobiDB-lite"/>
    </source>
</evidence>
<dbReference type="Pfam" id="PF04504">
    <property type="entry name" value="GeBP-like_DBD"/>
    <property type="match status" value="1"/>
</dbReference>
<feature type="region of interest" description="Disordered" evidence="2">
    <location>
        <begin position="1"/>
        <end position="57"/>
    </location>
</feature>
<dbReference type="PANTHER" id="PTHR31662:SF61">
    <property type="entry name" value="GLABROUS1 ENHANCER-BINDING PROTEIN-LIKE 3"/>
    <property type="match status" value="1"/>
</dbReference>
<dbReference type="InterPro" id="IPR007592">
    <property type="entry name" value="GEBP"/>
</dbReference>
<dbReference type="EMBL" id="JADBGQ010000004">
    <property type="protein sequence ID" value="KAG5402068.1"/>
    <property type="molecule type" value="Genomic_DNA"/>
</dbReference>
<feature type="domain" description="Glabrous enhancer-binding protein-like DBD" evidence="3">
    <location>
        <begin position="58"/>
        <end position="150"/>
    </location>
</feature>
<dbReference type="Proteomes" id="UP000823674">
    <property type="component" value="Chromosome A04"/>
</dbReference>
<comment type="similarity">
    <text evidence="1">Belongs to the GeBP family.</text>
</comment>
<accession>A0ABQ7MTN1</accession>
<protein>
    <recommendedName>
        <fullName evidence="3">Glabrous enhancer-binding protein-like DBD domain-containing protein</fullName>
    </recommendedName>
</protein>
<dbReference type="InterPro" id="IPR053932">
    <property type="entry name" value="GeBP-like_DBD"/>
</dbReference>
<dbReference type="PANTHER" id="PTHR31662">
    <property type="entry name" value="BNAANNG10740D PROTEIN-RELATED"/>
    <property type="match status" value="1"/>
</dbReference>
<organism evidence="4 5">
    <name type="scientific">Brassica rapa subsp. trilocularis</name>
    <dbReference type="NCBI Taxonomy" id="1813537"/>
    <lineage>
        <taxon>Eukaryota</taxon>
        <taxon>Viridiplantae</taxon>
        <taxon>Streptophyta</taxon>
        <taxon>Embryophyta</taxon>
        <taxon>Tracheophyta</taxon>
        <taxon>Spermatophyta</taxon>
        <taxon>Magnoliopsida</taxon>
        <taxon>eudicotyledons</taxon>
        <taxon>Gunneridae</taxon>
        <taxon>Pentapetalae</taxon>
        <taxon>rosids</taxon>
        <taxon>malvids</taxon>
        <taxon>Brassicales</taxon>
        <taxon>Brassicaceae</taxon>
        <taxon>Brassiceae</taxon>
        <taxon>Brassica</taxon>
    </lineage>
</organism>
<evidence type="ECO:0000313" key="5">
    <source>
        <dbReference type="Proteomes" id="UP000823674"/>
    </source>
</evidence>
<evidence type="ECO:0000259" key="3">
    <source>
        <dbReference type="Pfam" id="PF04504"/>
    </source>
</evidence>
<comment type="caution">
    <text evidence="4">The sequence shown here is derived from an EMBL/GenBank/DDBJ whole genome shotgun (WGS) entry which is preliminary data.</text>
</comment>
<name>A0ABQ7MTN1_BRACM</name>